<dbReference type="OMA" id="IAGWNNV"/>
<evidence type="ECO:0000313" key="2">
    <source>
        <dbReference type="Proteomes" id="UP001652661"/>
    </source>
</evidence>
<organism evidence="2 3">
    <name type="scientific">Drosophila kikkawai</name>
    <name type="common">Fruit fly</name>
    <dbReference type="NCBI Taxonomy" id="30033"/>
    <lineage>
        <taxon>Eukaryota</taxon>
        <taxon>Metazoa</taxon>
        <taxon>Ecdysozoa</taxon>
        <taxon>Arthropoda</taxon>
        <taxon>Hexapoda</taxon>
        <taxon>Insecta</taxon>
        <taxon>Pterygota</taxon>
        <taxon>Neoptera</taxon>
        <taxon>Endopterygota</taxon>
        <taxon>Diptera</taxon>
        <taxon>Brachycera</taxon>
        <taxon>Muscomorpha</taxon>
        <taxon>Ephydroidea</taxon>
        <taxon>Drosophilidae</taxon>
        <taxon>Drosophila</taxon>
        <taxon>Sophophora</taxon>
    </lineage>
</organism>
<dbReference type="Proteomes" id="UP001652661">
    <property type="component" value="Chromosome X"/>
</dbReference>
<reference evidence="3" key="1">
    <citation type="submission" date="2025-08" db="UniProtKB">
        <authorList>
            <consortium name="RefSeq"/>
        </authorList>
    </citation>
    <scope>IDENTIFICATION</scope>
    <source>
        <strain evidence="3">14028-0561.14</strain>
        <tissue evidence="3">Whole fly</tissue>
    </source>
</reference>
<dbReference type="OrthoDB" id="10064757at2759"/>
<sequence>MWTRTHCLWRRVPHLLRRQLCTSNILPARIFADRENQFAHGILMESLKPYQVLRPKDNVAPKELLCGERFLQPQSQAKAEDLYADFLGLVQHSTRLGLQVSDARYDAFARCYCEQLHRLTDEQLLGSLSALGELPTPESPKTRNYMELWNTLDIECCRRIEGWSSAQLLLVSDAWYRLGLARIGEYVWLALKKLGRKVRKLPPEQLVQAMFLCNLLRRPVFEMFDFELNLSRCVNQMSLGELGVMAMGFFKTQTPIRNPELLEQIYQRLGSELDTVEDIPLVALLKVLRYSSKLPQVEPLKKLLCSLEDQVERVSLLACLHMALLGCDLQTCNDVLVERILLRFERELEGARLKDVERICLVMALFNINSPSGVEARLAKRLPDLLRQRLDEILRHPRCFTNCLQFLTMRGIQDVELLGVVLAPRFLQHAYRTGLPGREYFHLDAFARLLGNEEYQGPLLSERQLQQMGRLYTQYIPVRDGRFRLNSTDRILLEIREAATLLHRHLSFKHVLPHYERCDLVLCYDHRQRRALPLSAEVGEDYNGVILTRRHLLGETKAGDDQVATIVIVIAGWNNMIRDKNRFTGQMDMKLRQLRQLGHQPVVIYWHEWRELENATDRQDFLRRRLSQVAKI</sequence>
<evidence type="ECO:0000313" key="3">
    <source>
        <dbReference type="RefSeq" id="XP_017035346.1"/>
    </source>
</evidence>
<evidence type="ECO:0000259" key="1">
    <source>
        <dbReference type="PROSITE" id="PS51286"/>
    </source>
</evidence>
<dbReference type="GO" id="GO:0016301">
    <property type="term" value="F:kinase activity"/>
    <property type="evidence" value="ECO:0007669"/>
    <property type="project" value="UniProtKB-KW"/>
</dbReference>
<dbReference type="RefSeq" id="XP_017035346.1">
    <property type="nucleotide sequence ID" value="XM_017179857.3"/>
</dbReference>
<dbReference type="InterPro" id="IPR013584">
    <property type="entry name" value="RAP"/>
</dbReference>
<protein>
    <recommendedName>
        <fullName evidence="1">RAP domain-containing protein</fullName>
    </recommendedName>
</protein>
<dbReference type="AlphaFoldDB" id="A0A6P4JIA6"/>
<proteinExistence type="predicted"/>
<name>A0A6P4JIA6_DROKI</name>
<feature type="domain" description="RAP" evidence="1">
    <location>
        <begin position="566"/>
        <end position="624"/>
    </location>
</feature>
<accession>A0A6P4JIA6</accession>
<dbReference type="SMART" id="SM00952">
    <property type="entry name" value="RAP"/>
    <property type="match status" value="1"/>
</dbReference>
<dbReference type="PROSITE" id="PS51286">
    <property type="entry name" value="RAP"/>
    <property type="match status" value="1"/>
</dbReference>
<dbReference type="GeneID" id="108083868"/>
<keyword evidence="2" id="KW-1185">Reference proteome</keyword>
<gene>
    <name evidence="3" type="primary">LOC108083868</name>
</gene>